<proteinExistence type="predicted"/>
<feature type="transmembrane region" description="Helical" evidence="1">
    <location>
        <begin position="233"/>
        <end position="254"/>
    </location>
</feature>
<name>A0A4S5BL19_9BURK</name>
<dbReference type="SUPFAM" id="SSF103481">
    <property type="entry name" value="Multidrug resistance efflux transporter EmrE"/>
    <property type="match status" value="2"/>
</dbReference>
<organism evidence="3 4">
    <name type="scientific">Lampropedia aestuarii</name>
    <dbReference type="NCBI Taxonomy" id="2562762"/>
    <lineage>
        <taxon>Bacteria</taxon>
        <taxon>Pseudomonadati</taxon>
        <taxon>Pseudomonadota</taxon>
        <taxon>Betaproteobacteria</taxon>
        <taxon>Burkholderiales</taxon>
        <taxon>Comamonadaceae</taxon>
        <taxon>Lampropedia</taxon>
    </lineage>
</organism>
<protein>
    <submittedName>
        <fullName evidence="3">DMT family transporter</fullName>
    </submittedName>
</protein>
<keyword evidence="4" id="KW-1185">Reference proteome</keyword>
<feature type="transmembrane region" description="Helical" evidence="1">
    <location>
        <begin position="44"/>
        <end position="62"/>
    </location>
</feature>
<keyword evidence="1" id="KW-0812">Transmembrane</keyword>
<dbReference type="InterPro" id="IPR000620">
    <property type="entry name" value="EamA_dom"/>
</dbReference>
<sequence>MDWLSASWIWIPVVVMAAAAQTIRNTAQRALSGGLGTWPATLVRFLYGLPVALLCLGLLYWVPETTPIVPHFSGVYVGWIVFGAVFQVGATAALLLAMQAGNFAVSITFSKTEVLQLMLFSSVVLAEVPVMHHMVAAVVATLGVVLLAWPAPNKLAGTGRQALTRASLYGLVCGACFALATLGFRAAAVNLEGVSPWISAAWGVVFAQSLQSVVMSAWLAWHDRAGLMACFRSWRVSMLAGAMGAMASLLWFSAYAMQTAAAVRALGMVEVLFGYLVSRKLLHERLRLPEKWGIALVAGAIVLIGLPL</sequence>
<evidence type="ECO:0000313" key="3">
    <source>
        <dbReference type="EMBL" id="THJ33224.1"/>
    </source>
</evidence>
<dbReference type="Proteomes" id="UP000306236">
    <property type="component" value="Unassembled WGS sequence"/>
</dbReference>
<feature type="transmembrane region" description="Helical" evidence="1">
    <location>
        <begin position="117"/>
        <end position="147"/>
    </location>
</feature>
<accession>A0A4S5BL19</accession>
<keyword evidence="1" id="KW-1133">Transmembrane helix</keyword>
<feature type="transmembrane region" description="Helical" evidence="1">
    <location>
        <begin position="200"/>
        <end position="221"/>
    </location>
</feature>
<reference evidence="3 4" key="1">
    <citation type="submission" date="2019-04" db="EMBL/GenBank/DDBJ databases">
        <title>Lampropedia sp YIM MLB12 draf genome.</title>
        <authorList>
            <person name="Wang Y.-X."/>
        </authorList>
    </citation>
    <scope>NUCLEOTIDE SEQUENCE [LARGE SCALE GENOMIC DNA]</scope>
    <source>
        <strain evidence="3 4">YIM MLB12</strain>
    </source>
</reference>
<evidence type="ECO:0000259" key="2">
    <source>
        <dbReference type="Pfam" id="PF00892"/>
    </source>
</evidence>
<dbReference type="RefSeq" id="WP_136406499.1">
    <property type="nucleotide sequence ID" value="NZ_SSWX01000011.1"/>
</dbReference>
<feature type="transmembrane region" description="Helical" evidence="1">
    <location>
        <begin position="260"/>
        <end position="277"/>
    </location>
</feature>
<feature type="transmembrane region" description="Helical" evidence="1">
    <location>
        <begin position="168"/>
        <end position="188"/>
    </location>
</feature>
<feature type="domain" description="EamA" evidence="2">
    <location>
        <begin position="167"/>
        <end position="305"/>
    </location>
</feature>
<dbReference type="Pfam" id="PF00892">
    <property type="entry name" value="EamA"/>
    <property type="match status" value="1"/>
</dbReference>
<comment type="caution">
    <text evidence="3">The sequence shown here is derived from an EMBL/GenBank/DDBJ whole genome shotgun (WGS) entry which is preliminary data.</text>
</comment>
<dbReference type="AlphaFoldDB" id="A0A4S5BL19"/>
<dbReference type="GO" id="GO:0016020">
    <property type="term" value="C:membrane"/>
    <property type="evidence" value="ECO:0007669"/>
    <property type="project" value="InterPro"/>
</dbReference>
<gene>
    <name evidence="3" type="ORF">E8K88_09870</name>
</gene>
<dbReference type="EMBL" id="SSWX01000011">
    <property type="protein sequence ID" value="THJ33224.1"/>
    <property type="molecule type" value="Genomic_DNA"/>
</dbReference>
<dbReference type="OrthoDB" id="8794141at2"/>
<evidence type="ECO:0000313" key="4">
    <source>
        <dbReference type="Proteomes" id="UP000306236"/>
    </source>
</evidence>
<feature type="transmembrane region" description="Helical" evidence="1">
    <location>
        <begin position="74"/>
        <end position="97"/>
    </location>
</feature>
<evidence type="ECO:0000256" key="1">
    <source>
        <dbReference type="SAM" id="Phobius"/>
    </source>
</evidence>
<keyword evidence="1" id="KW-0472">Membrane</keyword>
<dbReference type="InterPro" id="IPR037185">
    <property type="entry name" value="EmrE-like"/>
</dbReference>